<dbReference type="Proteomes" id="UP000567922">
    <property type="component" value="Unassembled WGS sequence"/>
</dbReference>
<reference evidence="2 3" key="1">
    <citation type="submission" date="2020-08" db="EMBL/GenBank/DDBJ databases">
        <title>Sequencing the genomes of 1000 actinobacteria strains.</title>
        <authorList>
            <person name="Klenk H.-P."/>
        </authorList>
    </citation>
    <scope>NUCLEOTIDE SEQUENCE [LARGE SCALE GENOMIC DNA]</scope>
    <source>
        <strain evidence="2 3">DSM 45258</strain>
    </source>
</reference>
<keyword evidence="1" id="KW-0812">Transmembrane</keyword>
<dbReference type="RefSeq" id="WP_064441030.1">
    <property type="nucleotide sequence ID" value="NZ_BDDI01000011.1"/>
</dbReference>
<keyword evidence="3" id="KW-1185">Reference proteome</keyword>
<dbReference type="EMBL" id="JACHWS010000002">
    <property type="protein sequence ID" value="MBB3037585.1"/>
    <property type="molecule type" value="Genomic_DNA"/>
</dbReference>
<feature type="transmembrane region" description="Helical" evidence="1">
    <location>
        <begin position="134"/>
        <end position="159"/>
    </location>
</feature>
<feature type="transmembrane region" description="Helical" evidence="1">
    <location>
        <begin position="80"/>
        <end position="113"/>
    </location>
</feature>
<dbReference type="AlphaFoldDB" id="A0A839RLJ4"/>
<keyword evidence="1" id="KW-1133">Transmembrane helix</keyword>
<accession>A0A839RLJ4</accession>
<dbReference type="InterPro" id="IPR007403">
    <property type="entry name" value="DUF456"/>
</dbReference>
<dbReference type="PANTHER" id="PTHR39165:SF1">
    <property type="entry name" value="DUF456 DOMAIN-CONTAINING PROTEIN"/>
    <property type="match status" value="1"/>
</dbReference>
<evidence type="ECO:0000256" key="1">
    <source>
        <dbReference type="SAM" id="Phobius"/>
    </source>
</evidence>
<organism evidence="2 3">
    <name type="scientific">Hoyosella altamirensis</name>
    <dbReference type="NCBI Taxonomy" id="616997"/>
    <lineage>
        <taxon>Bacteria</taxon>
        <taxon>Bacillati</taxon>
        <taxon>Actinomycetota</taxon>
        <taxon>Actinomycetes</taxon>
        <taxon>Mycobacteriales</taxon>
        <taxon>Hoyosellaceae</taxon>
        <taxon>Hoyosella</taxon>
    </lineage>
</organism>
<dbReference type="PANTHER" id="PTHR39165">
    <property type="entry name" value="IG HYPOTHETICAL 17883"/>
    <property type="match status" value="1"/>
</dbReference>
<evidence type="ECO:0008006" key="4">
    <source>
        <dbReference type="Google" id="ProtNLM"/>
    </source>
</evidence>
<evidence type="ECO:0000313" key="3">
    <source>
        <dbReference type="Proteomes" id="UP000567922"/>
    </source>
</evidence>
<keyword evidence="1" id="KW-0472">Membrane</keyword>
<evidence type="ECO:0000313" key="2">
    <source>
        <dbReference type="EMBL" id="MBB3037585.1"/>
    </source>
</evidence>
<gene>
    <name evidence="2" type="ORF">FHU29_002034</name>
</gene>
<proteinExistence type="predicted"/>
<comment type="caution">
    <text evidence="2">The sequence shown here is derived from an EMBL/GenBank/DDBJ whole genome shotgun (WGS) entry which is preliminary data.</text>
</comment>
<dbReference type="Pfam" id="PF04306">
    <property type="entry name" value="DUF456"/>
    <property type="match status" value="1"/>
</dbReference>
<protein>
    <recommendedName>
        <fullName evidence="4">DUF456 domain-containing protein</fullName>
    </recommendedName>
</protein>
<feature type="transmembrane region" description="Helical" evidence="1">
    <location>
        <begin position="47"/>
        <end position="68"/>
    </location>
</feature>
<feature type="transmembrane region" description="Helical" evidence="1">
    <location>
        <begin position="7"/>
        <end position="40"/>
    </location>
</feature>
<sequence length="160" mass="16706">MNLVGEIIIAVVILVGIAGIILPVLPGVVIVFGAILVWAIFEGTSTGWIVFLIATGFLVATGILQYTWPGRSLREAGVPMRSIVIGLIAAVIGFFVIPVIGLFIGFIGGTFLAESARVRRPEAAWNATVQATKAVLVSTLIQLLGALAAAVTWALGAWVL</sequence>
<name>A0A839RLJ4_9ACTN</name>
<dbReference type="OrthoDB" id="3577600at2"/>